<dbReference type="RefSeq" id="WP_097576814.1">
    <property type="nucleotide sequence ID" value="NZ_NWQG01000223.1"/>
</dbReference>
<evidence type="ECO:0000313" key="2">
    <source>
        <dbReference type="EMBL" id="PDQ17891.1"/>
    </source>
</evidence>
<keyword evidence="1" id="KW-1133">Transmembrane helix</keyword>
<reference evidence="2 3" key="1">
    <citation type="submission" date="2017-09" db="EMBL/GenBank/DDBJ databases">
        <title>Mesorhizobum sanjuanii sp. nov. isolated from nodules of Lotus tenuis in saline-alkaline lowlands of Flooding Pampa.</title>
        <authorList>
            <person name="Sannazzaro A.I."/>
            <person name="Torres Tejerizo G.A."/>
            <person name="Fontana F."/>
            <person name="Cumpa Velazquez L.M."/>
            <person name="Hansen L."/>
            <person name="Pistorio M."/>
            <person name="Estrella M.J."/>
        </authorList>
    </citation>
    <scope>NUCLEOTIDE SEQUENCE [LARGE SCALE GENOMIC DNA]</scope>
    <source>
        <strain evidence="2 3">BSA136</strain>
    </source>
</reference>
<gene>
    <name evidence="2" type="ORF">CN311_27675</name>
</gene>
<evidence type="ECO:0000256" key="1">
    <source>
        <dbReference type="SAM" id="Phobius"/>
    </source>
</evidence>
<keyword evidence="1" id="KW-0812">Transmembrane</keyword>
<comment type="caution">
    <text evidence="2">The sequence shown here is derived from an EMBL/GenBank/DDBJ whole genome shotgun (WGS) entry which is preliminary data.</text>
</comment>
<dbReference type="AlphaFoldDB" id="A0A2A6F8D7"/>
<accession>A0A2A6F8D7</accession>
<dbReference type="Proteomes" id="UP000219182">
    <property type="component" value="Unassembled WGS sequence"/>
</dbReference>
<feature type="transmembrane region" description="Helical" evidence="1">
    <location>
        <begin position="42"/>
        <end position="62"/>
    </location>
</feature>
<dbReference type="EMBL" id="NWQG01000223">
    <property type="protein sequence ID" value="PDQ17891.1"/>
    <property type="molecule type" value="Genomic_DNA"/>
</dbReference>
<organism evidence="2 3">
    <name type="scientific">Mesorhizobium sanjuanii</name>
    <dbReference type="NCBI Taxonomy" id="2037900"/>
    <lineage>
        <taxon>Bacteria</taxon>
        <taxon>Pseudomonadati</taxon>
        <taxon>Pseudomonadota</taxon>
        <taxon>Alphaproteobacteria</taxon>
        <taxon>Hyphomicrobiales</taxon>
        <taxon>Phyllobacteriaceae</taxon>
        <taxon>Mesorhizobium</taxon>
    </lineage>
</organism>
<proteinExistence type="predicted"/>
<name>A0A2A6F8D7_9HYPH</name>
<evidence type="ECO:0000313" key="3">
    <source>
        <dbReference type="Proteomes" id="UP000219182"/>
    </source>
</evidence>
<sequence>MDEALELGEYLPQSFANLNEQTYLDFLWSALRTNYEAERYEFASLAFHLLYMSFVSFSIWQIRLARPGQFAMAMVGFRSEEEGSLLDCESPFKFYDRLKESQIFRFLKLIGCNNEQVGEFAKFVRRRNKIAHPTGTVFFNDQAAIDEEIASMMKEVRNIEAHMQPVIRELYHRFLRDSADPEEREYTVLGDEITANFVHKNYMSAADIAFCQGFDIDALSGEPLHDAMKDLHDALVALYPAEGDVEEAA</sequence>
<keyword evidence="3" id="KW-1185">Reference proteome</keyword>
<keyword evidence="1" id="KW-0472">Membrane</keyword>
<protein>
    <submittedName>
        <fullName evidence="2">Uncharacterized protein</fullName>
    </submittedName>
</protein>